<dbReference type="eggNOG" id="ENOG502S17G">
    <property type="taxonomic scope" value="Eukaryota"/>
</dbReference>
<evidence type="ECO:0000256" key="2">
    <source>
        <dbReference type="SAM" id="SignalP"/>
    </source>
</evidence>
<dbReference type="GO" id="GO:0000136">
    <property type="term" value="C:mannan polymerase complex"/>
    <property type="evidence" value="ECO:0007669"/>
    <property type="project" value="TreeGrafter"/>
</dbReference>
<dbReference type="STRING" id="322104.A3LRJ0"/>
<dbReference type="OMA" id="SCWGMPN"/>
<dbReference type="PANTHER" id="PTHR43083:SF6">
    <property type="entry name" value="MANNAN POLYMERASE COMPLEXES SUBUNIT MNN9"/>
    <property type="match status" value="1"/>
</dbReference>
<dbReference type="RefSeq" id="XP_001383773.2">
    <property type="nucleotide sequence ID" value="XM_001383736.1"/>
</dbReference>
<protein>
    <submittedName>
        <fullName evidence="3">Uncharacterized protein</fullName>
    </submittedName>
</protein>
<dbReference type="GO" id="GO:0000009">
    <property type="term" value="F:alpha-1,6-mannosyltransferase activity"/>
    <property type="evidence" value="ECO:0007669"/>
    <property type="project" value="TreeGrafter"/>
</dbReference>
<evidence type="ECO:0000313" key="4">
    <source>
        <dbReference type="Proteomes" id="UP000002258"/>
    </source>
</evidence>
<evidence type="ECO:0000256" key="1">
    <source>
        <dbReference type="ARBA" id="ARBA00037964"/>
    </source>
</evidence>
<dbReference type="EMBL" id="CP000497">
    <property type="protein sequence ID" value="ABN65744.2"/>
    <property type="molecule type" value="Genomic_DNA"/>
</dbReference>
<reference evidence="3 4" key="1">
    <citation type="journal article" date="2007" name="Nat. Biotechnol.">
        <title>Genome sequence of the lignocellulose-bioconverting and xylose-fermenting yeast Pichia stipitis.</title>
        <authorList>
            <person name="Jeffries T.W."/>
            <person name="Grigoriev I.V."/>
            <person name="Grimwood J."/>
            <person name="Laplaza J.M."/>
            <person name="Aerts A."/>
            <person name="Salamov A."/>
            <person name="Schmutz J."/>
            <person name="Lindquist E."/>
            <person name="Dehal P."/>
            <person name="Shapiro H."/>
            <person name="Jin Y.S."/>
            <person name="Passoth V."/>
            <person name="Richardson P.M."/>
        </authorList>
    </citation>
    <scope>NUCLEOTIDE SEQUENCE [LARGE SCALE GENOMIC DNA]</scope>
    <source>
        <strain evidence="4">ATCC 58785 / CBS 6054 / NBRC 10063 / NRRL Y-11545</strain>
    </source>
</reference>
<feature type="chain" id="PRO_5002655509" evidence="2">
    <location>
        <begin position="27"/>
        <end position="388"/>
    </location>
</feature>
<dbReference type="HOGENOM" id="CLU_048297_2_0_1"/>
<dbReference type="GO" id="GO:0006487">
    <property type="term" value="P:protein N-linked glycosylation"/>
    <property type="evidence" value="ECO:0007669"/>
    <property type="project" value="TreeGrafter"/>
</dbReference>
<dbReference type="Pfam" id="PF03452">
    <property type="entry name" value="Anp1"/>
    <property type="match status" value="1"/>
</dbReference>
<keyword evidence="4" id="KW-1185">Reference proteome</keyword>
<feature type="signal peptide" evidence="2">
    <location>
        <begin position="1"/>
        <end position="26"/>
    </location>
</feature>
<dbReference type="PANTHER" id="PTHR43083">
    <property type="entry name" value="MANNAN POLYMERASE II"/>
    <property type="match status" value="1"/>
</dbReference>
<accession>A3LRJ0</accession>
<dbReference type="Proteomes" id="UP000002258">
    <property type="component" value="Chromosome 3"/>
</dbReference>
<dbReference type="GO" id="GO:0000032">
    <property type="term" value="P:cell wall mannoprotein biosynthetic process"/>
    <property type="evidence" value="ECO:0007669"/>
    <property type="project" value="TreeGrafter"/>
</dbReference>
<dbReference type="OrthoDB" id="204164at2759"/>
<dbReference type="AlphaFoldDB" id="A3LRJ0"/>
<organism evidence="3 4">
    <name type="scientific">Scheffersomyces stipitis (strain ATCC 58785 / CBS 6054 / NBRC 10063 / NRRL Y-11545)</name>
    <name type="common">Yeast</name>
    <name type="synonym">Pichia stipitis</name>
    <dbReference type="NCBI Taxonomy" id="322104"/>
    <lineage>
        <taxon>Eukaryota</taxon>
        <taxon>Fungi</taxon>
        <taxon>Dikarya</taxon>
        <taxon>Ascomycota</taxon>
        <taxon>Saccharomycotina</taxon>
        <taxon>Pichiomycetes</taxon>
        <taxon>Debaryomycetaceae</taxon>
        <taxon>Scheffersomyces</taxon>
    </lineage>
</organism>
<sequence>MRGKYGKRYLVVPLLLILFLVFTSHSHHQKFANFTASLATHKSTIKEPYVKNIFVDEEFNYTKVEYVSNNQRSNGNIPVKNSPFDDRKTRPTVLIVSTIASNSGYGEGRTFVDFFDTISTLYQHDTHDISLAFLINSASEFSKVETIFNTNSSIYENPALRKVTLLSAPFLEENSGFSRDQRHNDNVQRLRRRLIARARNFVLYTALHQEQYTLFLDADIIKLDHSDKVISTFINSKKDIIVPRIIRDGNQDYDKNSWRGQRTKPDENQLEKMDDDRWEQWDYVPRDVPGKMYHFQNYVDNKNNEREQHLHEFEYAVPLDSVGGAVLFAKSVIYKQGVVFPTNYIIGTSWDRSEGYDGIETEGVCYIAKPLGYLCWGYPNILAYHSSN</sequence>
<comment type="similarity">
    <text evidence="1">Belongs to the ANP1/MMN9/VAN1 family.</text>
</comment>
<name>A3LRJ0_PICST</name>
<keyword evidence="2" id="KW-0732">Signal</keyword>
<dbReference type="InterPro" id="IPR052086">
    <property type="entry name" value="Mannan_Polymerase_Subunit"/>
</dbReference>
<dbReference type="InParanoid" id="A3LRJ0"/>
<dbReference type="InterPro" id="IPR029044">
    <property type="entry name" value="Nucleotide-diphossugar_trans"/>
</dbReference>
<dbReference type="Gene3D" id="3.90.550.10">
    <property type="entry name" value="Spore Coat Polysaccharide Biosynthesis Protein SpsA, Chain A"/>
    <property type="match status" value="1"/>
</dbReference>
<dbReference type="GeneID" id="4838307"/>
<proteinExistence type="inferred from homology"/>
<gene>
    <name evidence="3" type="ORF">PICST_30707</name>
</gene>
<dbReference type="KEGG" id="pic:PICST_30707"/>
<evidence type="ECO:0000313" key="3">
    <source>
        <dbReference type="EMBL" id="ABN65744.2"/>
    </source>
</evidence>